<comment type="caution">
    <text evidence="1">The sequence shown here is derived from an EMBL/GenBank/DDBJ whole genome shotgun (WGS) entry which is preliminary data.</text>
</comment>
<dbReference type="Proteomes" id="UP001148662">
    <property type="component" value="Unassembled WGS sequence"/>
</dbReference>
<accession>A0ACC1TAR8</accession>
<dbReference type="EMBL" id="JANHOG010000181">
    <property type="protein sequence ID" value="KAJ3557139.1"/>
    <property type="molecule type" value="Genomic_DNA"/>
</dbReference>
<proteinExistence type="predicted"/>
<protein>
    <submittedName>
        <fullName evidence="1">Uncharacterized protein</fullName>
    </submittedName>
</protein>
<evidence type="ECO:0000313" key="1">
    <source>
        <dbReference type="EMBL" id="KAJ3557139.1"/>
    </source>
</evidence>
<evidence type="ECO:0000313" key="2">
    <source>
        <dbReference type="Proteomes" id="UP001148662"/>
    </source>
</evidence>
<sequence>MGRRLPYSQVIPDSEDEEELDIDSAVAGITVAVAESSTNNMEHPVESRSSSVQDPSFSQPAIAFLAEASEIPGATSASARLAAAISGVPKSLLRGSSPSTIESATPLEKPKPRPRPRPRVVNPGALVNQTNPLATPSSISNTTPPQHPSAAGPSSARSDPVAEFSSSIPGLDYGNRPDLVEPYTSDIAERAKLRSRATTSSKAAGKKRAAPDPDIIELSSDSDDELSFLPSKKSKGKEKASANPRKRTKKTQEDQLQDSTLSSRLLILHCPRLRQLYQNMMYTLLLMTLLFHLLCHFPSVDAIERNRLSPLWPTMARTQLKRKRCLPPFFADSSSLAPALSAPSPLRPSSPSPPAGKDKASAKGRGRKRKAAQSDEESDWEEDTSRPSKTKPKPRARKRKAVRDDEEEWDGDEPHVPSPKPKAKKQPARRKKAEVVIKPRSRTSTTSVSPAKRPADLPPAESSPTRASSTLNGDDADQDALHGLAKDPESAQPKPAKSKSSKAKGKNRATIPSEESRTPPLPPDEGVVKDKVDERGSAGTRAPSPDDARGQEETSTGGEKSSPDTKVKSVKDVESQNTRAPSSSAMSRTSNNTYRAYRIPRRDNRSVSEILRKVASQPGSPFTTTRPHSPLAKMSRSAFRNVVPLHPHRRTPPPPPPRPPPPKKTKKQLELEEKWEMELEDTVEGWYCLTEEERTQLRRAKRDAEMGYED</sequence>
<organism evidence="1 2">
    <name type="scientific">Phlebia brevispora</name>
    <dbReference type="NCBI Taxonomy" id="194682"/>
    <lineage>
        <taxon>Eukaryota</taxon>
        <taxon>Fungi</taxon>
        <taxon>Dikarya</taxon>
        <taxon>Basidiomycota</taxon>
        <taxon>Agaricomycotina</taxon>
        <taxon>Agaricomycetes</taxon>
        <taxon>Polyporales</taxon>
        <taxon>Meruliaceae</taxon>
        <taxon>Phlebia</taxon>
    </lineage>
</organism>
<gene>
    <name evidence="1" type="ORF">NM688_g1631</name>
</gene>
<reference evidence="1" key="1">
    <citation type="submission" date="2022-07" db="EMBL/GenBank/DDBJ databases">
        <title>Genome Sequence of Phlebia brevispora.</title>
        <authorList>
            <person name="Buettner E."/>
        </authorList>
    </citation>
    <scope>NUCLEOTIDE SEQUENCE</scope>
    <source>
        <strain evidence="1">MPL23</strain>
    </source>
</reference>
<name>A0ACC1TAR8_9APHY</name>
<keyword evidence="2" id="KW-1185">Reference proteome</keyword>